<keyword evidence="2" id="KW-0520">NAD</keyword>
<evidence type="ECO:0000313" key="5">
    <source>
        <dbReference type="Proteomes" id="UP000565286"/>
    </source>
</evidence>
<dbReference type="InterPro" id="IPR006140">
    <property type="entry name" value="D-isomer_DH_NAD-bd"/>
</dbReference>
<dbReference type="EC" id="1.1.1.79" evidence="4"/>
<dbReference type="RefSeq" id="WP_183894920.1">
    <property type="nucleotide sequence ID" value="NZ_JACIDV010000003.1"/>
</dbReference>
<proteinExistence type="predicted"/>
<organism evidence="4 5">
    <name type="scientific">Rhizobium skierniewicense</name>
    <dbReference type="NCBI Taxonomy" id="984260"/>
    <lineage>
        <taxon>Bacteria</taxon>
        <taxon>Pseudomonadati</taxon>
        <taxon>Pseudomonadota</taxon>
        <taxon>Alphaproteobacteria</taxon>
        <taxon>Hyphomicrobiales</taxon>
        <taxon>Rhizobiaceae</taxon>
        <taxon>Rhizobium/Agrobacterium group</taxon>
        <taxon>Rhizobium</taxon>
    </lineage>
</organism>
<dbReference type="Pfam" id="PF02826">
    <property type="entry name" value="2-Hacid_dh_C"/>
    <property type="match status" value="1"/>
</dbReference>
<keyword evidence="4" id="KW-0670">Pyruvate</keyword>
<keyword evidence="5" id="KW-1185">Reference proteome</keyword>
<dbReference type="CDD" id="cd12164">
    <property type="entry name" value="GDH_like_2"/>
    <property type="match status" value="1"/>
</dbReference>
<dbReference type="Gene3D" id="3.40.50.720">
    <property type="entry name" value="NAD(P)-binding Rossmann-like Domain"/>
    <property type="match status" value="2"/>
</dbReference>
<accession>A0A7W6C7I2</accession>
<protein>
    <submittedName>
        <fullName evidence="4">Glyoxylate/hydroxypyruvate reductase A</fullName>
        <ecNumber evidence="4">1.1.1.79</ecNumber>
        <ecNumber evidence="4">1.1.1.81</ecNumber>
    </submittedName>
</protein>
<evidence type="ECO:0000259" key="3">
    <source>
        <dbReference type="Pfam" id="PF02826"/>
    </source>
</evidence>
<dbReference type="EC" id="1.1.1.81" evidence="4"/>
<dbReference type="GO" id="GO:0051287">
    <property type="term" value="F:NAD binding"/>
    <property type="evidence" value="ECO:0007669"/>
    <property type="project" value="InterPro"/>
</dbReference>
<dbReference type="EMBL" id="JACIDV010000003">
    <property type="protein sequence ID" value="MBB3945418.1"/>
    <property type="molecule type" value="Genomic_DNA"/>
</dbReference>
<dbReference type="Proteomes" id="UP000565286">
    <property type="component" value="Unassembled WGS sequence"/>
</dbReference>
<dbReference type="PANTHER" id="PTHR43333">
    <property type="entry name" value="2-HACID_DH_C DOMAIN-CONTAINING PROTEIN"/>
    <property type="match status" value="1"/>
</dbReference>
<dbReference type="InterPro" id="IPR036291">
    <property type="entry name" value="NAD(P)-bd_dom_sf"/>
</dbReference>
<evidence type="ECO:0000256" key="1">
    <source>
        <dbReference type="ARBA" id="ARBA00023002"/>
    </source>
</evidence>
<name>A0A7W6C7I2_9HYPH</name>
<evidence type="ECO:0000313" key="4">
    <source>
        <dbReference type="EMBL" id="MBB3945418.1"/>
    </source>
</evidence>
<dbReference type="PANTHER" id="PTHR43333:SF1">
    <property type="entry name" value="D-ISOMER SPECIFIC 2-HYDROXYACID DEHYDROGENASE NAD-BINDING DOMAIN-CONTAINING PROTEIN"/>
    <property type="match status" value="1"/>
</dbReference>
<keyword evidence="1 4" id="KW-0560">Oxidoreductase</keyword>
<gene>
    <name evidence="4" type="ORF">GGQ73_001351</name>
</gene>
<feature type="domain" description="D-isomer specific 2-hydroxyacid dehydrogenase NAD-binding" evidence="3">
    <location>
        <begin position="111"/>
        <end position="279"/>
    </location>
</feature>
<dbReference type="SUPFAM" id="SSF51735">
    <property type="entry name" value="NAD(P)-binding Rossmann-fold domains"/>
    <property type="match status" value="1"/>
</dbReference>
<comment type="caution">
    <text evidence="4">The sequence shown here is derived from an EMBL/GenBank/DDBJ whole genome shotgun (WGS) entry which is preliminary data.</text>
</comment>
<reference evidence="4 5" key="1">
    <citation type="submission" date="2020-08" db="EMBL/GenBank/DDBJ databases">
        <title>Genomic Encyclopedia of Type Strains, Phase IV (KMG-IV): sequencing the most valuable type-strain genomes for metagenomic binning, comparative biology and taxonomic classification.</title>
        <authorList>
            <person name="Goeker M."/>
        </authorList>
    </citation>
    <scope>NUCLEOTIDE SEQUENCE [LARGE SCALE GENOMIC DNA]</scope>
    <source>
        <strain evidence="4 5">DSM 26438</strain>
    </source>
</reference>
<dbReference type="GO" id="GO:0030267">
    <property type="term" value="F:glyoxylate reductase (NADPH) activity"/>
    <property type="evidence" value="ECO:0007669"/>
    <property type="project" value="UniProtKB-EC"/>
</dbReference>
<sequence>MASPIAFVSRTTEANEAEWIKTLSTALPHETILSIKMLTGEQKSQVEVAIVANPDPADIAQLTGLKWIHSLWAGVERLVAELGAASLPIVRLTDPELSRVMAEAVLAWTYYLQRDMPAYRQNQLNSVWQELEYRHPKDVTIGILGLGTLGAAAAARLRQAGFNIAGWSRSSKTLHGVETLCGDEGLTTLLKKSDILVCLVPLTADTRGLLNRDCLGIMKKNAAIINFARGAVIVADDLLAALDTGHLSHAVLDVFEEEPLSAQSPFWSHPKVTVLPHISAPTNRQTSASIVAANIENWRSTGELPATVDMTRGY</sequence>
<dbReference type="GO" id="GO:0016618">
    <property type="term" value="F:hydroxypyruvate reductase [NAD(P)H] activity"/>
    <property type="evidence" value="ECO:0007669"/>
    <property type="project" value="UniProtKB-EC"/>
</dbReference>
<evidence type="ECO:0000256" key="2">
    <source>
        <dbReference type="ARBA" id="ARBA00023027"/>
    </source>
</evidence>
<dbReference type="AlphaFoldDB" id="A0A7W6C7I2"/>